<dbReference type="Proteomes" id="UP001597083">
    <property type="component" value="Unassembled WGS sequence"/>
</dbReference>
<protein>
    <submittedName>
        <fullName evidence="2">Nuclear transport factor 2 family protein</fullName>
    </submittedName>
</protein>
<evidence type="ECO:0000259" key="1">
    <source>
        <dbReference type="Pfam" id="PF13577"/>
    </source>
</evidence>
<reference evidence="3" key="1">
    <citation type="journal article" date="2019" name="Int. J. Syst. Evol. Microbiol.">
        <title>The Global Catalogue of Microorganisms (GCM) 10K type strain sequencing project: providing services to taxonomists for standard genome sequencing and annotation.</title>
        <authorList>
            <consortium name="The Broad Institute Genomics Platform"/>
            <consortium name="The Broad Institute Genome Sequencing Center for Infectious Disease"/>
            <person name="Wu L."/>
            <person name="Ma J."/>
        </authorList>
    </citation>
    <scope>NUCLEOTIDE SEQUENCE [LARGE SCALE GENOMIC DNA]</scope>
    <source>
        <strain evidence="3">JCM 31696</strain>
    </source>
</reference>
<evidence type="ECO:0000313" key="2">
    <source>
        <dbReference type="EMBL" id="MFD0851907.1"/>
    </source>
</evidence>
<feature type="non-terminal residue" evidence="2">
    <location>
        <position position="51"/>
    </location>
</feature>
<dbReference type="Pfam" id="PF13577">
    <property type="entry name" value="SnoaL_4"/>
    <property type="match status" value="1"/>
</dbReference>
<organism evidence="2 3">
    <name type="scientific">Actinomadura adrarensis</name>
    <dbReference type="NCBI Taxonomy" id="1819600"/>
    <lineage>
        <taxon>Bacteria</taxon>
        <taxon>Bacillati</taxon>
        <taxon>Actinomycetota</taxon>
        <taxon>Actinomycetes</taxon>
        <taxon>Streptosporangiales</taxon>
        <taxon>Thermomonosporaceae</taxon>
        <taxon>Actinomadura</taxon>
    </lineage>
</organism>
<dbReference type="EMBL" id="JBHTIR010000890">
    <property type="protein sequence ID" value="MFD0851907.1"/>
    <property type="molecule type" value="Genomic_DNA"/>
</dbReference>
<sequence>MRDGDGRLAAVLKLQADYARYVDGGQAEEFSALYGSRGVLRISDGREVSGG</sequence>
<gene>
    <name evidence="2" type="ORF">ACFQ07_06725</name>
</gene>
<keyword evidence="3" id="KW-1185">Reference proteome</keyword>
<feature type="domain" description="SnoaL-like" evidence="1">
    <location>
        <begin position="9"/>
        <end position="47"/>
    </location>
</feature>
<dbReference type="InterPro" id="IPR037401">
    <property type="entry name" value="SnoaL-like"/>
</dbReference>
<proteinExistence type="predicted"/>
<name>A0ABW3CDB7_9ACTN</name>
<evidence type="ECO:0000313" key="3">
    <source>
        <dbReference type="Proteomes" id="UP001597083"/>
    </source>
</evidence>
<comment type="caution">
    <text evidence="2">The sequence shown here is derived from an EMBL/GenBank/DDBJ whole genome shotgun (WGS) entry which is preliminary data.</text>
</comment>
<accession>A0ABW3CDB7</accession>